<dbReference type="PRINTS" id="PR00502">
    <property type="entry name" value="NUDIXFAMILY"/>
</dbReference>
<dbReference type="EMBL" id="CP022743">
    <property type="protein sequence ID" value="ASU33992.1"/>
    <property type="molecule type" value="Genomic_DNA"/>
</dbReference>
<dbReference type="InterPro" id="IPR020084">
    <property type="entry name" value="NUDIX_hydrolase_CS"/>
</dbReference>
<dbReference type="RefSeq" id="WP_094570391.1">
    <property type="nucleotide sequence ID" value="NZ_CP022743.1"/>
</dbReference>
<evidence type="ECO:0000313" key="6">
    <source>
        <dbReference type="EMBL" id="ASU33992.1"/>
    </source>
</evidence>
<accession>A0A223NVU4</accession>
<evidence type="ECO:0000256" key="2">
    <source>
        <dbReference type="ARBA" id="ARBA00022801"/>
    </source>
</evidence>
<dbReference type="PANTHER" id="PTHR43222">
    <property type="entry name" value="NUDIX HYDROLASE 23"/>
    <property type="match status" value="1"/>
</dbReference>
<evidence type="ECO:0000256" key="3">
    <source>
        <dbReference type="ARBA" id="ARBA00022842"/>
    </source>
</evidence>
<evidence type="ECO:0000256" key="4">
    <source>
        <dbReference type="RuleBase" id="RU003476"/>
    </source>
</evidence>
<evidence type="ECO:0000259" key="5">
    <source>
        <dbReference type="PROSITE" id="PS51462"/>
    </source>
</evidence>
<dbReference type="PANTHER" id="PTHR43222:SF2">
    <property type="entry name" value="NUDIX HYDROLASE 23, CHLOROPLASTIC"/>
    <property type="match status" value="1"/>
</dbReference>
<dbReference type="GO" id="GO:0016787">
    <property type="term" value="F:hydrolase activity"/>
    <property type="evidence" value="ECO:0007669"/>
    <property type="project" value="UniProtKB-KW"/>
</dbReference>
<keyword evidence="3" id="KW-0460">Magnesium</keyword>
<organism evidence="6 7">
    <name type="scientific">Mucilaginibacter xinganensis</name>
    <dbReference type="NCBI Taxonomy" id="1234841"/>
    <lineage>
        <taxon>Bacteria</taxon>
        <taxon>Pseudomonadati</taxon>
        <taxon>Bacteroidota</taxon>
        <taxon>Sphingobacteriia</taxon>
        <taxon>Sphingobacteriales</taxon>
        <taxon>Sphingobacteriaceae</taxon>
        <taxon>Mucilaginibacter</taxon>
    </lineage>
</organism>
<dbReference type="CDD" id="cd03673">
    <property type="entry name" value="NUDIX_Ap6A_hydrolase"/>
    <property type="match status" value="1"/>
</dbReference>
<proteinExistence type="inferred from homology"/>
<evidence type="ECO:0000313" key="7">
    <source>
        <dbReference type="Proteomes" id="UP000215002"/>
    </source>
</evidence>
<gene>
    <name evidence="6" type="ORF">MuYL_2100</name>
</gene>
<dbReference type="InterPro" id="IPR020476">
    <property type="entry name" value="Nudix_hydrolase"/>
</dbReference>
<comment type="similarity">
    <text evidence="4">Belongs to the Nudix hydrolase family.</text>
</comment>
<protein>
    <submittedName>
        <fullName evidence="6">NUDIX hydrolase</fullName>
    </submittedName>
</protein>
<reference evidence="6 7" key="1">
    <citation type="submission" date="2017-08" db="EMBL/GenBank/DDBJ databases">
        <title>Complete genome sequence of Mucilaginibacter sp. strain BJC16-A31.</title>
        <authorList>
            <consortium name="Henan University of Science and Technology"/>
            <person name="You X."/>
        </authorList>
    </citation>
    <scope>NUCLEOTIDE SEQUENCE [LARGE SCALE GENOMIC DNA]</scope>
    <source>
        <strain evidence="6 7">BJC16-A31</strain>
    </source>
</reference>
<dbReference type="Pfam" id="PF00293">
    <property type="entry name" value="NUDIX"/>
    <property type="match status" value="1"/>
</dbReference>
<dbReference type="SUPFAM" id="SSF55811">
    <property type="entry name" value="Nudix"/>
    <property type="match status" value="1"/>
</dbReference>
<comment type="cofactor">
    <cofactor evidence="1">
        <name>Mg(2+)</name>
        <dbReference type="ChEBI" id="CHEBI:18420"/>
    </cofactor>
</comment>
<dbReference type="KEGG" id="muc:MuYL_2100"/>
<dbReference type="AlphaFoldDB" id="A0A223NVU4"/>
<feature type="domain" description="Nudix hydrolase" evidence="5">
    <location>
        <begin position="71"/>
        <end position="200"/>
    </location>
</feature>
<sequence>MAQKYRIYINDKVLLLTESLPKNIENYKQIDAEAFDMKILYTWIVKQKSKLFYVLCADAKLFLKTIVKSVVLVRAAGGLVKNENNAFLFIYRNNKWDLPKGKIEKREGTKEAAVREVEEECGIKVSKLDDRICKTYHSYIFKGELVLKKTYWFNMRCKGQNNLKPQKEEGITDVRWFKKDDIGPIIANTYPLIMDVLVKEKLIETVKQKKKKELDA</sequence>
<dbReference type="PROSITE" id="PS51462">
    <property type="entry name" value="NUDIX"/>
    <property type="match status" value="1"/>
</dbReference>
<dbReference type="InterPro" id="IPR000086">
    <property type="entry name" value="NUDIX_hydrolase_dom"/>
</dbReference>
<evidence type="ECO:0000256" key="1">
    <source>
        <dbReference type="ARBA" id="ARBA00001946"/>
    </source>
</evidence>
<dbReference type="Proteomes" id="UP000215002">
    <property type="component" value="Chromosome"/>
</dbReference>
<dbReference type="PROSITE" id="PS00893">
    <property type="entry name" value="NUDIX_BOX"/>
    <property type="match status" value="1"/>
</dbReference>
<dbReference type="Gene3D" id="3.90.79.10">
    <property type="entry name" value="Nucleoside Triphosphate Pyrophosphohydrolase"/>
    <property type="match status" value="1"/>
</dbReference>
<keyword evidence="2 4" id="KW-0378">Hydrolase</keyword>
<name>A0A223NVU4_9SPHI</name>
<dbReference type="InterPro" id="IPR015797">
    <property type="entry name" value="NUDIX_hydrolase-like_dom_sf"/>
</dbReference>
<dbReference type="OrthoDB" id="9816289at2"/>
<keyword evidence="7" id="KW-1185">Reference proteome</keyword>